<evidence type="ECO:0000256" key="1">
    <source>
        <dbReference type="ARBA" id="ARBA00004236"/>
    </source>
</evidence>
<keyword evidence="4" id="KW-0349">Heme</keyword>
<evidence type="ECO:0000259" key="9">
    <source>
        <dbReference type="PROSITE" id="PS51007"/>
    </source>
</evidence>
<dbReference type="SUPFAM" id="SSF46626">
    <property type="entry name" value="Cytochrome c"/>
    <property type="match status" value="2"/>
</dbReference>
<dbReference type="GO" id="GO:0046872">
    <property type="term" value="F:metal ion binding"/>
    <property type="evidence" value="ECO:0007669"/>
    <property type="project" value="UniProtKB-KW"/>
</dbReference>
<evidence type="ECO:0000256" key="6">
    <source>
        <dbReference type="ARBA" id="ARBA00022982"/>
    </source>
</evidence>
<keyword evidence="8" id="KW-0472">Membrane</keyword>
<dbReference type="PANTHER" id="PTHR11961">
    <property type="entry name" value="CYTOCHROME C"/>
    <property type="match status" value="1"/>
</dbReference>
<comment type="subcellular location">
    <subcellularLocation>
        <location evidence="1">Cell membrane</location>
    </subcellularLocation>
</comment>
<dbReference type="GO" id="GO:0009055">
    <property type="term" value="F:electron transfer activity"/>
    <property type="evidence" value="ECO:0007669"/>
    <property type="project" value="InterPro"/>
</dbReference>
<dbReference type="EMBL" id="LAZR01000075">
    <property type="protein sequence ID" value="KKN94785.1"/>
    <property type="molecule type" value="Genomic_DNA"/>
</dbReference>
<dbReference type="InterPro" id="IPR002327">
    <property type="entry name" value="Cyt_c_1A/1B"/>
</dbReference>
<dbReference type="InterPro" id="IPR009056">
    <property type="entry name" value="Cyt_c-like_dom"/>
</dbReference>
<evidence type="ECO:0000313" key="10">
    <source>
        <dbReference type="EMBL" id="KKN94785.1"/>
    </source>
</evidence>
<dbReference type="GO" id="GO:0020037">
    <property type="term" value="F:heme binding"/>
    <property type="evidence" value="ECO:0007669"/>
    <property type="project" value="InterPro"/>
</dbReference>
<comment type="caution">
    <text evidence="10">The sequence shown here is derived from an EMBL/GenBank/DDBJ whole genome shotgun (WGS) entry which is preliminary data.</text>
</comment>
<feature type="domain" description="Cytochrome c" evidence="9">
    <location>
        <begin position="141"/>
        <end position="241"/>
    </location>
</feature>
<evidence type="ECO:0000256" key="2">
    <source>
        <dbReference type="ARBA" id="ARBA00022448"/>
    </source>
</evidence>
<reference evidence="10" key="1">
    <citation type="journal article" date="2015" name="Nature">
        <title>Complex archaea that bridge the gap between prokaryotes and eukaryotes.</title>
        <authorList>
            <person name="Spang A."/>
            <person name="Saw J.H."/>
            <person name="Jorgensen S.L."/>
            <person name="Zaremba-Niedzwiedzka K."/>
            <person name="Martijn J."/>
            <person name="Lind A.E."/>
            <person name="van Eijk R."/>
            <person name="Schleper C."/>
            <person name="Guy L."/>
            <person name="Ettema T.J."/>
        </authorList>
    </citation>
    <scope>NUCLEOTIDE SEQUENCE</scope>
</reference>
<evidence type="ECO:0000256" key="5">
    <source>
        <dbReference type="ARBA" id="ARBA00022723"/>
    </source>
</evidence>
<name>A0A0F9UNY8_9ZZZZ</name>
<sequence>MTTRFTPRLSGALFVALIGSAATAEGHFDAGREIFNNTAQPPCAICHTLKDAGAEGEIGPNLDDFKPTVDQVLASVTSGIGIMPAFSETLTKDEIETVSQYVVAVTGGSGAETGTDALAPSSVDASAADLDPPRAEILAQGDPVAGEKVFRKCKACHTIDQDGANRVGPNLYGIVNAAVASVDGFRYSDALTGYGGAWTPDRLAAFLANPRKAVPGTKMSFAGLRKEQDQPDVIAYLDSLDATAKAD</sequence>
<gene>
    <name evidence="10" type="ORF">LCGC14_0183610</name>
</gene>
<organism evidence="10">
    <name type="scientific">marine sediment metagenome</name>
    <dbReference type="NCBI Taxonomy" id="412755"/>
    <lineage>
        <taxon>unclassified sequences</taxon>
        <taxon>metagenomes</taxon>
        <taxon>ecological metagenomes</taxon>
    </lineage>
</organism>
<dbReference type="Gene3D" id="1.10.760.10">
    <property type="entry name" value="Cytochrome c-like domain"/>
    <property type="match status" value="2"/>
</dbReference>
<accession>A0A0F9UNY8</accession>
<dbReference type="InterPro" id="IPR036909">
    <property type="entry name" value="Cyt_c-like_dom_sf"/>
</dbReference>
<dbReference type="AlphaFoldDB" id="A0A0F9UNY8"/>
<evidence type="ECO:0000256" key="4">
    <source>
        <dbReference type="ARBA" id="ARBA00022617"/>
    </source>
</evidence>
<dbReference type="Pfam" id="PF13442">
    <property type="entry name" value="Cytochrome_CBB3"/>
    <property type="match status" value="1"/>
</dbReference>
<dbReference type="PROSITE" id="PS51007">
    <property type="entry name" value="CYTC"/>
    <property type="match status" value="2"/>
</dbReference>
<protein>
    <recommendedName>
        <fullName evidence="9">Cytochrome c domain-containing protein</fullName>
    </recommendedName>
</protein>
<dbReference type="PRINTS" id="PR00604">
    <property type="entry name" value="CYTCHRMECIAB"/>
</dbReference>
<proteinExistence type="predicted"/>
<evidence type="ECO:0000256" key="8">
    <source>
        <dbReference type="ARBA" id="ARBA00023136"/>
    </source>
</evidence>
<keyword evidence="6" id="KW-0249">Electron transport</keyword>
<evidence type="ECO:0000256" key="7">
    <source>
        <dbReference type="ARBA" id="ARBA00023004"/>
    </source>
</evidence>
<dbReference type="FunFam" id="1.10.760.10:FF:000026">
    <property type="entry name" value="Cytochrome C, membrane-bound"/>
    <property type="match status" value="1"/>
</dbReference>
<keyword evidence="5" id="KW-0479">Metal-binding</keyword>
<evidence type="ECO:0000256" key="3">
    <source>
        <dbReference type="ARBA" id="ARBA00022475"/>
    </source>
</evidence>
<keyword evidence="7" id="KW-0408">Iron</keyword>
<keyword evidence="3" id="KW-1003">Cell membrane</keyword>
<dbReference type="Pfam" id="PF00034">
    <property type="entry name" value="Cytochrom_C"/>
    <property type="match status" value="1"/>
</dbReference>
<keyword evidence="2" id="KW-0813">Transport</keyword>
<feature type="domain" description="Cytochrome c" evidence="9">
    <location>
        <begin position="26"/>
        <end position="106"/>
    </location>
</feature>
<dbReference type="GO" id="GO:0005886">
    <property type="term" value="C:plasma membrane"/>
    <property type="evidence" value="ECO:0007669"/>
    <property type="project" value="UniProtKB-SubCell"/>
</dbReference>